<dbReference type="Proteomes" id="UP000177376">
    <property type="component" value="Unassembled WGS sequence"/>
</dbReference>
<evidence type="ECO:0000313" key="2">
    <source>
        <dbReference type="Proteomes" id="UP000177376"/>
    </source>
</evidence>
<protein>
    <recommendedName>
        <fullName evidence="3">Dephospho-CoA kinase</fullName>
    </recommendedName>
</protein>
<organism evidence="1 2">
    <name type="scientific">Candidatus Buchananbacteria bacterium RIFCSPLOWO2_01_FULL_39_33</name>
    <dbReference type="NCBI Taxonomy" id="1797543"/>
    <lineage>
        <taxon>Bacteria</taxon>
        <taxon>Candidatus Buchananiibacteriota</taxon>
    </lineage>
</organism>
<sequence>MKVKVILGLVGEIASGKDTVANYLAVKYHSQTISFSEPLRQILNILGLPQNRQNLVWLGVDLGARFGQDILAKVITNMVQASQTQIICLPNVRLESDIIFLENLPGFYLIGIETDQVLRYQRLVLREQNTDDQTKSWEEFLADSQLPTEIAIGEMARRATFNIDNNGELAELYGQVEHIMASILKVKGLIK</sequence>
<dbReference type="PANTHER" id="PTHR41930">
    <property type="entry name" value="UPF0200 PROTEIN MJ1399"/>
    <property type="match status" value="1"/>
</dbReference>
<dbReference type="PANTHER" id="PTHR41930:SF1">
    <property type="entry name" value="DEPHOSPHO-COA KINASE"/>
    <property type="match status" value="1"/>
</dbReference>
<evidence type="ECO:0008006" key="3">
    <source>
        <dbReference type="Google" id="ProtNLM"/>
    </source>
</evidence>
<reference evidence="1 2" key="1">
    <citation type="journal article" date="2016" name="Nat. Commun.">
        <title>Thousands of microbial genomes shed light on interconnected biogeochemical processes in an aquifer system.</title>
        <authorList>
            <person name="Anantharaman K."/>
            <person name="Brown C.T."/>
            <person name="Hug L.A."/>
            <person name="Sharon I."/>
            <person name="Castelle C.J."/>
            <person name="Probst A.J."/>
            <person name="Thomas B.C."/>
            <person name="Singh A."/>
            <person name="Wilkins M.J."/>
            <person name="Karaoz U."/>
            <person name="Brodie E.L."/>
            <person name="Williams K.H."/>
            <person name="Hubbard S.S."/>
            <person name="Banfield J.F."/>
        </authorList>
    </citation>
    <scope>NUCLEOTIDE SEQUENCE [LARGE SCALE GENOMIC DNA]</scope>
</reference>
<dbReference type="AlphaFoldDB" id="A0A1G1YJD6"/>
<proteinExistence type="predicted"/>
<dbReference type="EMBL" id="MHIM01000020">
    <property type="protein sequence ID" value="OGY52384.1"/>
    <property type="molecule type" value="Genomic_DNA"/>
</dbReference>
<name>A0A1G1YJD6_9BACT</name>
<dbReference type="InterPro" id="IPR027417">
    <property type="entry name" value="P-loop_NTPase"/>
</dbReference>
<accession>A0A1G1YJD6</accession>
<evidence type="ECO:0000313" key="1">
    <source>
        <dbReference type="EMBL" id="OGY52384.1"/>
    </source>
</evidence>
<gene>
    <name evidence="1" type="ORF">A3A02_02785</name>
</gene>
<dbReference type="Gene3D" id="3.40.50.300">
    <property type="entry name" value="P-loop containing nucleotide triphosphate hydrolases"/>
    <property type="match status" value="1"/>
</dbReference>
<dbReference type="SUPFAM" id="SSF52540">
    <property type="entry name" value="P-loop containing nucleoside triphosphate hydrolases"/>
    <property type="match status" value="1"/>
</dbReference>
<comment type="caution">
    <text evidence="1">The sequence shown here is derived from an EMBL/GenBank/DDBJ whole genome shotgun (WGS) entry which is preliminary data.</text>
</comment>